<evidence type="ECO:0000256" key="1">
    <source>
        <dbReference type="SAM" id="MobiDB-lite"/>
    </source>
</evidence>
<organism evidence="2 3">
    <name type="scientific">Amylocarpus encephaloides</name>
    <dbReference type="NCBI Taxonomy" id="45428"/>
    <lineage>
        <taxon>Eukaryota</taxon>
        <taxon>Fungi</taxon>
        <taxon>Dikarya</taxon>
        <taxon>Ascomycota</taxon>
        <taxon>Pezizomycotina</taxon>
        <taxon>Leotiomycetes</taxon>
        <taxon>Helotiales</taxon>
        <taxon>Helotiales incertae sedis</taxon>
        <taxon>Amylocarpus</taxon>
    </lineage>
</organism>
<dbReference type="EMBL" id="MU251357">
    <property type="protein sequence ID" value="KAG9239546.1"/>
    <property type="molecule type" value="Genomic_DNA"/>
</dbReference>
<feature type="region of interest" description="Disordered" evidence="1">
    <location>
        <begin position="163"/>
        <end position="194"/>
    </location>
</feature>
<sequence length="194" mass="21341">MINASLSPLGLSRLSSLSSPSIPLYLSSPLLLSSPHRLLLLSKVATDSVCYSPHKQPNYHPIVPLLLRRLTQTQITKRPAASTNFSRNPPSPDFLHIGKVSPPRRSSNANHPYHIEMPSQVSTPVAHPIPRRRSPLLANPPDLNLSLSASLNSKAKSPYTFVSRMDENDYHPPAAPPPSPVHYPSDSWSTACRR</sequence>
<accession>A0A9P7YTV5</accession>
<gene>
    <name evidence="2" type="ORF">BJ875DRAFT_83201</name>
</gene>
<reference evidence="2" key="1">
    <citation type="journal article" date="2021" name="IMA Fungus">
        <title>Genomic characterization of three marine fungi, including Emericellopsis atlantica sp. nov. with signatures of a generalist lifestyle and marine biomass degradation.</title>
        <authorList>
            <person name="Hagestad O.C."/>
            <person name="Hou L."/>
            <person name="Andersen J.H."/>
            <person name="Hansen E.H."/>
            <person name="Altermark B."/>
            <person name="Li C."/>
            <person name="Kuhnert E."/>
            <person name="Cox R.J."/>
            <person name="Crous P.W."/>
            <person name="Spatafora J.W."/>
            <person name="Lail K."/>
            <person name="Amirebrahimi M."/>
            <person name="Lipzen A."/>
            <person name="Pangilinan J."/>
            <person name="Andreopoulos W."/>
            <person name="Hayes R.D."/>
            <person name="Ng V."/>
            <person name="Grigoriev I.V."/>
            <person name="Jackson S.A."/>
            <person name="Sutton T.D.S."/>
            <person name="Dobson A.D.W."/>
            <person name="Rama T."/>
        </authorList>
    </citation>
    <scope>NUCLEOTIDE SEQUENCE</scope>
    <source>
        <strain evidence="2">TRa018bII</strain>
    </source>
</reference>
<comment type="caution">
    <text evidence="2">The sequence shown here is derived from an EMBL/GenBank/DDBJ whole genome shotgun (WGS) entry which is preliminary data.</text>
</comment>
<protein>
    <submittedName>
        <fullName evidence="2">Uncharacterized protein</fullName>
    </submittedName>
</protein>
<dbReference type="OrthoDB" id="3557763at2759"/>
<keyword evidence="3" id="KW-1185">Reference proteome</keyword>
<proteinExistence type="predicted"/>
<dbReference type="Proteomes" id="UP000824998">
    <property type="component" value="Unassembled WGS sequence"/>
</dbReference>
<evidence type="ECO:0000313" key="2">
    <source>
        <dbReference type="EMBL" id="KAG9239546.1"/>
    </source>
</evidence>
<evidence type="ECO:0000313" key="3">
    <source>
        <dbReference type="Proteomes" id="UP000824998"/>
    </source>
</evidence>
<dbReference type="AlphaFoldDB" id="A0A9P7YTV5"/>
<name>A0A9P7YTV5_9HELO</name>